<sequence>MEENINFTREFLQIARIMAQKSGGKLKIKSYHLNEKLRHFVELNGEKIREDIEYYGEGSVKNKTSYFLPEFLFFINEMRNDSPNSYKEGMALLYKIGNKVFEEKILQNWNRIFQFYLGP</sequence>
<protein>
    <submittedName>
        <fullName evidence="1">Uncharacterized protein</fullName>
    </submittedName>
</protein>
<dbReference type="Proteomes" id="UP000034952">
    <property type="component" value="Unassembled WGS sequence"/>
</dbReference>
<evidence type="ECO:0000313" key="1">
    <source>
        <dbReference type="EMBL" id="KKP66935.1"/>
    </source>
</evidence>
<reference evidence="1 2" key="1">
    <citation type="journal article" date="2015" name="Nature">
        <title>rRNA introns, odd ribosomes, and small enigmatic genomes across a large radiation of phyla.</title>
        <authorList>
            <person name="Brown C.T."/>
            <person name="Hug L.A."/>
            <person name="Thomas B.C."/>
            <person name="Sharon I."/>
            <person name="Castelle C.J."/>
            <person name="Singh A."/>
            <person name="Wilkins M.J."/>
            <person name="Williams K.H."/>
            <person name="Banfield J.F."/>
        </authorList>
    </citation>
    <scope>NUCLEOTIDE SEQUENCE [LARGE SCALE GENOMIC DNA]</scope>
</reference>
<dbReference type="AlphaFoldDB" id="A0A0G0DV82"/>
<gene>
    <name evidence="1" type="ORF">UR64_C0001G0014</name>
</gene>
<name>A0A0G0DV82_9BACT</name>
<organism evidence="1 2">
    <name type="scientific">Candidatus Nomurabacteria bacterium GW2011_GWE1_35_16</name>
    <dbReference type="NCBI Taxonomy" id="1618761"/>
    <lineage>
        <taxon>Bacteria</taxon>
        <taxon>Candidatus Nomuraibacteriota</taxon>
    </lineage>
</organism>
<accession>A0A0G0DV82</accession>
<dbReference type="EMBL" id="LBPY01000001">
    <property type="protein sequence ID" value="KKP66935.1"/>
    <property type="molecule type" value="Genomic_DNA"/>
</dbReference>
<comment type="caution">
    <text evidence="1">The sequence shown here is derived from an EMBL/GenBank/DDBJ whole genome shotgun (WGS) entry which is preliminary data.</text>
</comment>
<proteinExistence type="predicted"/>
<evidence type="ECO:0000313" key="2">
    <source>
        <dbReference type="Proteomes" id="UP000034952"/>
    </source>
</evidence>